<dbReference type="PANTHER" id="PTHR48090">
    <property type="entry name" value="UNDECAPRENYL-PHOSPHATE 4-DEOXY-4-FORMAMIDO-L-ARABINOSE TRANSFERASE-RELATED"/>
    <property type="match status" value="1"/>
</dbReference>
<proteinExistence type="predicted"/>
<dbReference type="Pfam" id="PF00535">
    <property type="entry name" value="Glycos_transf_2"/>
    <property type="match status" value="1"/>
</dbReference>
<dbReference type="InterPro" id="IPR001173">
    <property type="entry name" value="Glyco_trans_2-like"/>
</dbReference>
<feature type="transmembrane region" description="Helical" evidence="8">
    <location>
        <begin position="264"/>
        <end position="289"/>
    </location>
</feature>
<keyword evidence="1" id="KW-1003">Cell membrane</keyword>
<keyword evidence="3 10" id="KW-0808">Transferase</keyword>
<dbReference type="Gene3D" id="3.90.550.10">
    <property type="entry name" value="Spore Coat Polysaccharide Biosynthesis Protein SpsA, Chain A"/>
    <property type="match status" value="1"/>
</dbReference>
<evidence type="ECO:0000256" key="1">
    <source>
        <dbReference type="ARBA" id="ARBA00022475"/>
    </source>
</evidence>
<sequence length="311" mass="34627">MKLSVVIPVMDEEGNIQPMMESLREALAGVDHEVIFVDDGSRDNTVAALKAESYRHTRVLVLSRNYGQTTAMAAGIDAARGDYIATLDGDLQNDAGDILNMVERMEREGWDVVAGNRKGRKDGWLFRKLPSKAANLLIGRLTGVQLSDYGCTLKVFRAETAKNLGLYGELHRFIPVLATLQGARITEMDVQHHPRVSGRSKYGLGRTMRVLSDLTLMVFLQKYSSRPMHLFGSSGILVLTAGMLVDLYMVYLKLLGQDIGTRPLLFLGILLTVVGFQLITTGFIAELMMRTYYESQNKRPYRIKEEYVGGG</sequence>
<keyword evidence="6 8" id="KW-1133">Transmembrane helix</keyword>
<dbReference type="SUPFAM" id="SSF53448">
    <property type="entry name" value="Nucleotide-diphospho-sugar transferases"/>
    <property type="match status" value="1"/>
</dbReference>
<keyword evidence="4 8" id="KW-0812">Transmembrane</keyword>
<dbReference type="EC" id="2.4.-.-" evidence="10"/>
<dbReference type="CDD" id="cd04187">
    <property type="entry name" value="DPM1_like_bac"/>
    <property type="match status" value="1"/>
</dbReference>
<evidence type="ECO:0000256" key="3">
    <source>
        <dbReference type="ARBA" id="ARBA00022679"/>
    </source>
</evidence>
<reference evidence="10 11" key="1">
    <citation type="submission" date="2024-08" db="EMBL/GenBank/DDBJ databases">
        <title>Whole-genome sequencing of halo(alkali)philic microorganisms from hypersaline lakes.</title>
        <authorList>
            <person name="Sorokin D.Y."/>
            <person name="Merkel A.Y."/>
            <person name="Messina E."/>
            <person name="Yakimov M."/>
        </authorList>
    </citation>
    <scope>NUCLEOTIDE SEQUENCE [LARGE SCALE GENOMIC DNA]</scope>
    <source>
        <strain evidence="10 11">Cl-TMA</strain>
    </source>
</reference>
<dbReference type="GO" id="GO:0016757">
    <property type="term" value="F:glycosyltransferase activity"/>
    <property type="evidence" value="ECO:0007669"/>
    <property type="project" value="UniProtKB-KW"/>
</dbReference>
<evidence type="ECO:0000256" key="5">
    <source>
        <dbReference type="ARBA" id="ARBA00022985"/>
    </source>
</evidence>
<dbReference type="RefSeq" id="WP_373655919.1">
    <property type="nucleotide sequence ID" value="NZ_JBGUAW010000006.1"/>
</dbReference>
<evidence type="ECO:0000259" key="9">
    <source>
        <dbReference type="Pfam" id="PF00535"/>
    </source>
</evidence>
<protein>
    <submittedName>
        <fullName evidence="10">Glycosyltransferase family 2 protein</fullName>
        <ecNumber evidence="10">2.4.-.-</ecNumber>
    </submittedName>
</protein>
<dbReference type="InterPro" id="IPR050256">
    <property type="entry name" value="Glycosyltransferase_2"/>
</dbReference>
<evidence type="ECO:0000256" key="6">
    <source>
        <dbReference type="ARBA" id="ARBA00022989"/>
    </source>
</evidence>
<evidence type="ECO:0000256" key="2">
    <source>
        <dbReference type="ARBA" id="ARBA00022676"/>
    </source>
</evidence>
<dbReference type="EMBL" id="JBGUAW010000006">
    <property type="protein sequence ID" value="MFA9461133.1"/>
    <property type="molecule type" value="Genomic_DNA"/>
</dbReference>
<evidence type="ECO:0000256" key="7">
    <source>
        <dbReference type="ARBA" id="ARBA00023136"/>
    </source>
</evidence>
<evidence type="ECO:0000256" key="8">
    <source>
        <dbReference type="SAM" id="Phobius"/>
    </source>
</evidence>
<organism evidence="10 11">
    <name type="scientific">Thiohalorhabdus methylotrophus</name>
    <dbReference type="NCBI Taxonomy" id="3242694"/>
    <lineage>
        <taxon>Bacteria</taxon>
        <taxon>Pseudomonadati</taxon>
        <taxon>Pseudomonadota</taxon>
        <taxon>Gammaproteobacteria</taxon>
        <taxon>Thiohalorhabdales</taxon>
        <taxon>Thiohalorhabdaceae</taxon>
        <taxon>Thiohalorhabdus</taxon>
    </lineage>
</organism>
<keyword evidence="11" id="KW-1185">Reference proteome</keyword>
<keyword evidence="2 10" id="KW-0328">Glycosyltransferase</keyword>
<dbReference type="Proteomes" id="UP001575181">
    <property type="component" value="Unassembled WGS sequence"/>
</dbReference>
<gene>
    <name evidence="10" type="ORF">ACERLL_09885</name>
</gene>
<dbReference type="InterPro" id="IPR029044">
    <property type="entry name" value="Nucleotide-diphossugar_trans"/>
</dbReference>
<feature type="domain" description="Glycosyltransferase 2-like" evidence="9">
    <location>
        <begin position="4"/>
        <end position="162"/>
    </location>
</feature>
<comment type="caution">
    <text evidence="10">The sequence shown here is derived from an EMBL/GenBank/DDBJ whole genome shotgun (WGS) entry which is preliminary data.</text>
</comment>
<evidence type="ECO:0000256" key="4">
    <source>
        <dbReference type="ARBA" id="ARBA00022692"/>
    </source>
</evidence>
<name>A0ABV4TV68_9GAMM</name>
<keyword evidence="7 8" id="KW-0472">Membrane</keyword>
<feature type="transmembrane region" description="Helical" evidence="8">
    <location>
        <begin position="230"/>
        <end position="252"/>
    </location>
</feature>
<evidence type="ECO:0000313" key="10">
    <source>
        <dbReference type="EMBL" id="MFA9461133.1"/>
    </source>
</evidence>
<dbReference type="PANTHER" id="PTHR48090:SF3">
    <property type="entry name" value="UNDECAPRENYL-PHOSPHATE 4-DEOXY-4-FORMAMIDO-L-ARABINOSE TRANSFERASE"/>
    <property type="match status" value="1"/>
</dbReference>
<keyword evidence="5" id="KW-0448">Lipopolysaccharide biosynthesis</keyword>
<accession>A0ABV4TV68</accession>
<evidence type="ECO:0000313" key="11">
    <source>
        <dbReference type="Proteomes" id="UP001575181"/>
    </source>
</evidence>